<dbReference type="SUPFAM" id="SSF50985">
    <property type="entry name" value="RCC1/BLIP-II"/>
    <property type="match status" value="1"/>
</dbReference>
<dbReference type="PANTHER" id="PTHR46207">
    <property type="entry name" value="PROTEIN RCC2"/>
    <property type="match status" value="1"/>
</dbReference>
<dbReference type="InterPro" id="IPR000408">
    <property type="entry name" value="Reg_chr_condens"/>
</dbReference>
<protein>
    <submittedName>
        <fullName evidence="2">Uncharacterized protein</fullName>
    </submittedName>
</protein>
<evidence type="ECO:0000313" key="2">
    <source>
        <dbReference type="EMBL" id="KAL1399310.1"/>
    </source>
</evidence>
<dbReference type="InterPro" id="IPR009091">
    <property type="entry name" value="RCC1/BLIP-II"/>
</dbReference>
<name>A0ABD1DHX8_CULPP</name>
<evidence type="ECO:0000256" key="1">
    <source>
        <dbReference type="PROSITE-ProRule" id="PRU00235"/>
    </source>
</evidence>
<dbReference type="PROSITE" id="PS00626">
    <property type="entry name" value="RCC1_2"/>
    <property type="match status" value="1"/>
</dbReference>
<dbReference type="Proteomes" id="UP001562425">
    <property type="component" value="Unassembled WGS sequence"/>
</dbReference>
<comment type="caution">
    <text evidence="2">The sequence shown here is derived from an EMBL/GenBank/DDBJ whole genome shotgun (WGS) entry which is preliminary data.</text>
</comment>
<dbReference type="InterPro" id="IPR028641">
    <property type="entry name" value="RCC2"/>
</dbReference>
<feature type="repeat" description="RCC1" evidence="1">
    <location>
        <begin position="21"/>
        <end position="72"/>
    </location>
</feature>
<accession>A0ABD1DHX8</accession>
<proteinExistence type="predicted"/>
<dbReference type="Pfam" id="PF00415">
    <property type="entry name" value="RCC1"/>
    <property type="match status" value="1"/>
</dbReference>
<sequence>MYRSAVSGCSSAHSVLINMNRKALAFGRNQHGQLGQSDLATIEKPTLVAGLEEFNIIQAACGRNHTLFLTDTGCVYACGDNKSGQCGVGNTQPIISKATRLNYSGPPIIKTLHVAITTRLPLILKIELSAGVLVVLDALDMPNKRMKWSQG</sequence>
<dbReference type="PROSITE" id="PS50012">
    <property type="entry name" value="RCC1_3"/>
    <property type="match status" value="1"/>
</dbReference>
<evidence type="ECO:0000313" key="3">
    <source>
        <dbReference type="Proteomes" id="UP001562425"/>
    </source>
</evidence>
<dbReference type="AlphaFoldDB" id="A0ABD1DHX8"/>
<organism evidence="2 3">
    <name type="scientific">Culex pipiens pipiens</name>
    <name type="common">Northern house mosquito</name>
    <dbReference type="NCBI Taxonomy" id="38569"/>
    <lineage>
        <taxon>Eukaryota</taxon>
        <taxon>Metazoa</taxon>
        <taxon>Ecdysozoa</taxon>
        <taxon>Arthropoda</taxon>
        <taxon>Hexapoda</taxon>
        <taxon>Insecta</taxon>
        <taxon>Pterygota</taxon>
        <taxon>Neoptera</taxon>
        <taxon>Endopterygota</taxon>
        <taxon>Diptera</taxon>
        <taxon>Nematocera</taxon>
        <taxon>Culicoidea</taxon>
        <taxon>Culicidae</taxon>
        <taxon>Culicinae</taxon>
        <taxon>Culicini</taxon>
        <taxon>Culex</taxon>
        <taxon>Culex</taxon>
    </lineage>
</organism>
<dbReference type="EMBL" id="JBEHCU010005594">
    <property type="protein sequence ID" value="KAL1399310.1"/>
    <property type="molecule type" value="Genomic_DNA"/>
</dbReference>
<reference evidence="2 3" key="1">
    <citation type="submission" date="2024-05" db="EMBL/GenBank/DDBJ databases">
        <title>Culex pipiens pipiens assembly and annotation.</title>
        <authorList>
            <person name="Alout H."/>
            <person name="Durand T."/>
        </authorList>
    </citation>
    <scope>NUCLEOTIDE SEQUENCE [LARGE SCALE GENOMIC DNA]</scope>
    <source>
        <strain evidence="2">HA-2024</strain>
        <tissue evidence="2">Whole body</tissue>
    </source>
</reference>
<dbReference type="Gene3D" id="2.130.10.30">
    <property type="entry name" value="Regulator of chromosome condensation 1/beta-lactamase-inhibitor protein II"/>
    <property type="match status" value="1"/>
</dbReference>
<dbReference type="PANTHER" id="PTHR46207:SF1">
    <property type="entry name" value="PROTEIN RCC2"/>
    <property type="match status" value="1"/>
</dbReference>
<gene>
    <name evidence="2" type="ORF">pipiens_008311</name>
</gene>
<keyword evidence="3" id="KW-1185">Reference proteome</keyword>